<dbReference type="Pfam" id="PF08281">
    <property type="entry name" value="Sigma70_r4_2"/>
    <property type="match status" value="1"/>
</dbReference>
<dbReference type="PANTHER" id="PTHR43133:SF61">
    <property type="entry name" value="ECF RNA POLYMERASE SIGMA FACTOR SIGC"/>
    <property type="match status" value="1"/>
</dbReference>
<dbReference type="PANTHER" id="PTHR43133">
    <property type="entry name" value="RNA POLYMERASE ECF-TYPE SIGMA FACTO"/>
    <property type="match status" value="1"/>
</dbReference>
<dbReference type="Gene3D" id="1.10.10.10">
    <property type="entry name" value="Winged helix-like DNA-binding domain superfamily/Winged helix DNA-binding domain"/>
    <property type="match status" value="1"/>
</dbReference>
<evidence type="ECO:0000256" key="6">
    <source>
        <dbReference type="RuleBase" id="RU000716"/>
    </source>
</evidence>
<feature type="domain" description="RNA polymerase sigma factor 70 region 4 type 2" evidence="8">
    <location>
        <begin position="122"/>
        <end position="172"/>
    </location>
</feature>
<dbReference type="InterPro" id="IPR000838">
    <property type="entry name" value="RNA_pol_sigma70_ECF_CS"/>
</dbReference>
<proteinExistence type="inferred from homology"/>
<evidence type="ECO:0000256" key="2">
    <source>
        <dbReference type="ARBA" id="ARBA00023015"/>
    </source>
</evidence>
<evidence type="ECO:0000313" key="10">
    <source>
        <dbReference type="Proteomes" id="UP001595816"/>
    </source>
</evidence>
<dbReference type="SUPFAM" id="SSF88659">
    <property type="entry name" value="Sigma3 and sigma4 domains of RNA polymerase sigma factors"/>
    <property type="match status" value="1"/>
</dbReference>
<dbReference type="InterPro" id="IPR013324">
    <property type="entry name" value="RNA_pol_sigma_r3/r4-like"/>
</dbReference>
<dbReference type="Pfam" id="PF04542">
    <property type="entry name" value="Sigma70_r2"/>
    <property type="match status" value="1"/>
</dbReference>
<dbReference type="Gene3D" id="1.10.1740.10">
    <property type="match status" value="1"/>
</dbReference>
<evidence type="ECO:0000256" key="4">
    <source>
        <dbReference type="ARBA" id="ARBA00023125"/>
    </source>
</evidence>
<dbReference type="RefSeq" id="WP_253755834.1">
    <property type="nucleotide sequence ID" value="NZ_JAMZDZ010000001.1"/>
</dbReference>
<dbReference type="InterPro" id="IPR036388">
    <property type="entry name" value="WH-like_DNA-bd_sf"/>
</dbReference>
<dbReference type="InterPro" id="IPR014284">
    <property type="entry name" value="RNA_pol_sigma-70_dom"/>
</dbReference>
<keyword evidence="3 6" id="KW-0731">Sigma factor</keyword>
<comment type="caution">
    <text evidence="9">The sequence shown here is derived from an EMBL/GenBank/DDBJ whole genome shotgun (WGS) entry which is preliminary data.</text>
</comment>
<organism evidence="9 10">
    <name type="scientific">Hamadaea flava</name>
    <dbReference type="NCBI Taxonomy" id="1742688"/>
    <lineage>
        <taxon>Bacteria</taxon>
        <taxon>Bacillati</taxon>
        <taxon>Actinomycetota</taxon>
        <taxon>Actinomycetes</taxon>
        <taxon>Micromonosporales</taxon>
        <taxon>Micromonosporaceae</taxon>
        <taxon>Hamadaea</taxon>
    </lineage>
</organism>
<keyword evidence="4 6" id="KW-0238">DNA-binding</keyword>
<evidence type="ECO:0000313" key="9">
    <source>
        <dbReference type="EMBL" id="MFC4130089.1"/>
    </source>
</evidence>
<keyword evidence="5 6" id="KW-0804">Transcription</keyword>
<dbReference type="InterPro" id="IPR013325">
    <property type="entry name" value="RNA_pol_sigma_r2"/>
</dbReference>
<dbReference type="InterPro" id="IPR007627">
    <property type="entry name" value="RNA_pol_sigma70_r2"/>
</dbReference>
<comment type="similarity">
    <text evidence="1 6">Belongs to the sigma-70 factor family. ECF subfamily.</text>
</comment>
<dbReference type="Proteomes" id="UP001595816">
    <property type="component" value="Unassembled WGS sequence"/>
</dbReference>
<dbReference type="EMBL" id="JBHSAY010000004">
    <property type="protein sequence ID" value="MFC4130089.1"/>
    <property type="molecule type" value="Genomic_DNA"/>
</dbReference>
<evidence type="ECO:0000259" key="7">
    <source>
        <dbReference type="Pfam" id="PF04542"/>
    </source>
</evidence>
<gene>
    <name evidence="9" type="ORF">ACFOZ4_05660</name>
</gene>
<keyword evidence="10" id="KW-1185">Reference proteome</keyword>
<dbReference type="NCBIfam" id="TIGR02937">
    <property type="entry name" value="sigma70-ECF"/>
    <property type="match status" value="1"/>
</dbReference>
<name>A0ABV8LII4_9ACTN</name>
<dbReference type="PROSITE" id="PS01063">
    <property type="entry name" value="SIGMA70_ECF"/>
    <property type="match status" value="1"/>
</dbReference>
<evidence type="ECO:0000256" key="1">
    <source>
        <dbReference type="ARBA" id="ARBA00010641"/>
    </source>
</evidence>
<evidence type="ECO:0000256" key="5">
    <source>
        <dbReference type="ARBA" id="ARBA00023163"/>
    </source>
</evidence>
<evidence type="ECO:0000259" key="8">
    <source>
        <dbReference type="Pfam" id="PF08281"/>
    </source>
</evidence>
<evidence type="ECO:0000256" key="3">
    <source>
        <dbReference type="ARBA" id="ARBA00023082"/>
    </source>
</evidence>
<sequence>MPDDDAHLTELALAAKSGDQQAVAQFVARTQRDVIRFVGYLGNPGEAEDLAQETFIRAMKALPTFEARSPARTWLLAIARHTVFDHLRAQSRRPRAAAVEDWTLVADLTQAGTGPRFDEQVLLRHLVAGLDDDRREAFVATQILGLSYEQAADVLGCPIGTIRSRVARARDDLAAALTDDGDRRRGLRAV</sequence>
<keyword evidence="2 6" id="KW-0805">Transcription regulation</keyword>
<reference evidence="10" key="1">
    <citation type="journal article" date="2019" name="Int. J. Syst. Evol. Microbiol.">
        <title>The Global Catalogue of Microorganisms (GCM) 10K type strain sequencing project: providing services to taxonomists for standard genome sequencing and annotation.</title>
        <authorList>
            <consortium name="The Broad Institute Genomics Platform"/>
            <consortium name="The Broad Institute Genome Sequencing Center for Infectious Disease"/>
            <person name="Wu L."/>
            <person name="Ma J."/>
        </authorList>
    </citation>
    <scope>NUCLEOTIDE SEQUENCE [LARGE SCALE GENOMIC DNA]</scope>
    <source>
        <strain evidence="10">CGMCC 4.7289</strain>
    </source>
</reference>
<dbReference type="InterPro" id="IPR013249">
    <property type="entry name" value="RNA_pol_sigma70_r4_t2"/>
</dbReference>
<feature type="domain" description="RNA polymerase sigma-70 region 2" evidence="7">
    <location>
        <begin position="27"/>
        <end position="93"/>
    </location>
</feature>
<accession>A0ABV8LII4</accession>
<protein>
    <recommendedName>
        <fullName evidence="6">RNA polymerase sigma factor</fullName>
    </recommendedName>
</protein>
<dbReference type="SUPFAM" id="SSF88946">
    <property type="entry name" value="Sigma2 domain of RNA polymerase sigma factors"/>
    <property type="match status" value="1"/>
</dbReference>
<dbReference type="InterPro" id="IPR039425">
    <property type="entry name" value="RNA_pol_sigma-70-like"/>
</dbReference>